<name>A0A3N2QV26_9RHOB</name>
<dbReference type="Proteomes" id="UP000268016">
    <property type="component" value="Unassembled WGS sequence"/>
</dbReference>
<feature type="compositionally biased region" description="Polar residues" evidence="1">
    <location>
        <begin position="47"/>
        <end position="57"/>
    </location>
</feature>
<evidence type="ECO:0000313" key="3">
    <source>
        <dbReference type="Proteomes" id="UP000268016"/>
    </source>
</evidence>
<organism evidence="2 3">
    <name type="scientific">Histidinibacterium lentulum</name>
    <dbReference type="NCBI Taxonomy" id="2480588"/>
    <lineage>
        <taxon>Bacteria</taxon>
        <taxon>Pseudomonadati</taxon>
        <taxon>Pseudomonadota</taxon>
        <taxon>Alphaproteobacteria</taxon>
        <taxon>Rhodobacterales</taxon>
        <taxon>Paracoccaceae</taxon>
        <taxon>Histidinibacterium</taxon>
    </lineage>
</organism>
<dbReference type="OrthoDB" id="7510934at2"/>
<dbReference type="EMBL" id="RDRB01000008">
    <property type="protein sequence ID" value="ROT99088.1"/>
    <property type="molecule type" value="Genomic_DNA"/>
</dbReference>
<dbReference type="AlphaFoldDB" id="A0A3N2QV26"/>
<evidence type="ECO:0000256" key="1">
    <source>
        <dbReference type="SAM" id="MobiDB-lite"/>
    </source>
</evidence>
<gene>
    <name evidence="2" type="ORF">EAT49_15860</name>
</gene>
<reference evidence="2 3" key="1">
    <citation type="submission" date="2018-10" db="EMBL/GenBank/DDBJ databases">
        <title>Histidinibacterium lentulum gen. nov., sp. nov., a marine bacterium from the culture broth of Picochlorum sp. 122.</title>
        <authorList>
            <person name="Wang G."/>
        </authorList>
    </citation>
    <scope>NUCLEOTIDE SEQUENCE [LARGE SCALE GENOMIC DNA]</scope>
    <source>
        <strain evidence="2 3">B17</strain>
    </source>
</reference>
<feature type="region of interest" description="Disordered" evidence="1">
    <location>
        <begin position="1"/>
        <end position="21"/>
    </location>
</feature>
<keyword evidence="3" id="KW-1185">Reference proteome</keyword>
<protein>
    <submittedName>
        <fullName evidence="2">Uncharacterized protein</fullName>
    </submittedName>
</protein>
<feature type="region of interest" description="Disordered" evidence="1">
    <location>
        <begin position="47"/>
        <end position="67"/>
    </location>
</feature>
<comment type="caution">
    <text evidence="2">The sequence shown here is derived from an EMBL/GenBank/DDBJ whole genome shotgun (WGS) entry which is preliminary data.</text>
</comment>
<evidence type="ECO:0000313" key="2">
    <source>
        <dbReference type="EMBL" id="ROT99088.1"/>
    </source>
</evidence>
<accession>A0A3N2QV26</accession>
<sequence length="67" mass="7548">MTGRRTNPPSPPLPKGTHRVRRQTLSGDRWHFYAWRGGPNFWAATRATRSNATPSSHRSGRMPCSTS</sequence>
<proteinExistence type="predicted"/>